<keyword evidence="3" id="KW-1185">Reference proteome</keyword>
<protein>
    <submittedName>
        <fullName evidence="2">Uncharacterized protein</fullName>
    </submittedName>
</protein>
<accession>A0AAE0XXX0</accession>
<comment type="caution">
    <text evidence="2">The sequence shown here is derived from an EMBL/GenBank/DDBJ whole genome shotgun (WGS) entry which is preliminary data.</text>
</comment>
<evidence type="ECO:0000313" key="3">
    <source>
        <dbReference type="Proteomes" id="UP001283361"/>
    </source>
</evidence>
<proteinExistence type="predicted"/>
<evidence type="ECO:0000256" key="1">
    <source>
        <dbReference type="SAM" id="MobiDB-lite"/>
    </source>
</evidence>
<feature type="compositionally biased region" description="Basic and acidic residues" evidence="1">
    <location>
        <begin position="15"/>
        <end position="29"/>
    </location>
</feature>
<organism evidence="2 3">
    <name type="scientific">Elysia crispata</name>
    <name type="common">lettuce slug</name>
    <dbReference type="NCBI Taxonomy" id="231223"/>
    <lineage>
        <taxon>Eukaryota</taxon>
        <taxon>Metazoa</taxon>
        <taxon>Spiralia</taxon>
        <taxon>Lophotrochozoa</taxon>
        <taxon>Mollusca</taxon>
        <taxon>Gastropoda</taxon>
        <taxon>Heterobranchia</taxon>
        <taxon>Euthyneura</taxon>
        <taxon>Panpulmonata</taxon>
        <taxon>Sacoglossa</taxon>
        <taxon>Placobranchoidea</taxon>
        <taxon>Plakobranchidae</taxon>
        <taxon>Elysia</taxon>
    </lineage>
</organism>
<sequence>MILQILMAFLDKSRESRKGTEIPARDFKRGPPAASVRKSPQEILSRDSEGITARDLGEHPSRPVIPLYGHLKTCVVDTVPALCPGFGRLWMEGAYGT</sequence>
<gene>
    <name evidence="2" type="ORF">RRG08_040193</name>
</gene>
<dbReference type="AlphaFoldDB" id="A0AAE0XXX0"/>
<dbReference type="EMBL" id="JAWDGP010007369">
    <property type="protein sequence ID" value="KAK3722808.1"/>
    <property type="molecule type" value="Genomic_DNA"/>
</dbReference>
<dbReference type="Proteomes" id="UP001283361">
    <property type="component" value="Unassembled WGS sequence"/>
</dbReference>
<feature type="region of interest" description="Disordered" evidence="1">
    <location>
        <begin position="15"/>
        <end position="60"/>
    </location>
</feature>
<name>A0AAE0XXX0_9GAST</name>
<evidence type="ECO:0000313" key="2">
    <source>
        <dbReference type="EMBL" id="KAK3722808.1"/>
    </source>
</evidence>
<reference evidence="2" key="1">
    <citation type="journal article" date="2023" name="G3 (Bethesda)">
        <title>A reference genome for the long-term kleptoplast-retaining sea slug Elysia crispata morphotype clarki.</title>
        <authorList>
            <person name="Eastman K.E."/>
            <person name="Pendleton A.L."/>
            <person name="Shaikh M.A."/>
            <person name="Suttiyut T."/>
            <person name="Ogas R."/>
            <person name="Tomko P."/>
            <person name="Gavelis G."/>
            <person name="Widhalm J.R."/>
            <person name="Wisecaver J.H."/>
        </authorList>
    </citation>
    <scope>NUCLEOTIDE SEQUENCE</scope>
    <source>
        <strain evidence="2">ECLA1</strain>
    </source>
</reference>